<dbReference type="FunFam" id="3.50.30.30:FF:000005">
    <property type="entry name" value="subtilisin-like protease SBT1.5"/>
    <property type="match status" value="1"/>
</dbReference>
<proteinExistence type="inferred from homology"/>
<dbReference type="Pfam" id="PF05922">
    <property type="entry name" value="Inhibitor_I9"/>
    <property type="match status" value="1"/>
</dbReference>
<keyword evidence="15" id="KW-1185">Reference proteome</keyword>
<dbReference type="AlphaFoldDB" id="A0AAX4I4E3"/>
<feature type="domain" description="Subtilisin-like protease fibronectin type-III" evidence="13">
    <location>
        <begin position="701"/>
        <end position="809"/>
    </location>
</feature>
<feature type="domain" description="Inhibitor I9" evidence="12">
    <location>
        <begin position="29"/>
        <end position="105"/>
    </location>
</feature>
<dbReference type="Gene3D" id="3.40.50.200">
    <property type="entry name" value="Peptidase S8/S53 domain"/>
    <property type="match status" value="1"/>
</dbReference>
<feature type="active site" description="Charge relay system" evidence="6 7">
    <location>
        <position position="246"/>
    </location>
</feature>
<feature type="region of interest" description="Disordered" evidence="8">
    <location>
        <begin position="132"/>
        <end position="157"/>
    </location>
</feature>
<evidence type="ECO:0000256" key="4">
    <source>
        <dbReference type="ARBA" id="ARBA00022801"/>
    </source>
</evidence>
<dbReference type="InterPro" id="IPR015500">
    <property type="entry name" value="Peptidase_S8_subtilisin-rel"/>
</dbReference>
<evidence type="ECO:0000256" key="7">
    <source>
        <dbReference type="PROSITE-ProRule" id="PRU01240"/>
    </source>
</evidence>
<evidence type="ECO:0000256" key="3">
    <source>
        <dbReference type="ARBA" id="ARBA00022729"/>
    </source>
</evidence>
<feature type="active site" description="Charge relay system" evidence="6 7">
    <location>
        <position position="585"/>
    </location>
</feature>
<dbReference type="InterPro" id="IPR010259">
    <property type="entry name" value="S8pro/Inhibitor_I9"/>
</dbReference>
<accession>A0AAX4I4E3</accession>
<evidence type="ECO:0000256" key="1">
    <source>
        <dbReference type="ARBA" id="ARBA00011073"/>
    </source>
</evidence>
<protein>
    <submittedName>
        <fullName evidence="14">Peptidase S8 propeptide/proteinase inhibitor I9</fullName>
    </submittedName>
</protein>
<gene>
    <name evidence="14" type="ORF">CDEST_03105</name>
</gene>
<dbReference type="InterPro" id="IPR003137">
    <property type="entry name" value="PA_domain"/>
</dbReference>
<dbReference type="GeneID" id="87939608"/>
<dbReference type="EMBL" id="CP137306">
    <property type="protein sequence ID" value="WQF78091.1"/>
    <property type="molecule type" value="Genomic_DNA"/>
</dbReference>
<evidence type="ECO:0000256" key="6">
    <source>
        <dbReference type="PIRSR" id="PIRSR615500-1"/>
    </source>
</evidence>
<evidence type="ECO:0000259" key="12">
    <source>
        <dbReference type="Pfam" id="PF05922"/>
    </source>
</evidence>
<dbReference type="SUPFAM" id="SSF52743">
    <property type="entry name" value="Subtilisin-like"/>
    <property type="match status" value="1"/>
</dbReference>
<feature type="domain" description="PA" evidence="11">
    <location>
        <begin position="429"/>
        <end position="501"/>
    </location>
</feature>
<dbReference type="Gene3D" id="3.50.30.30">
    <property type="match status" value="1"/>
</dbReference>
<dbReference type="RefSeq" id="XP_062775315.1">
    <property type="nucleotide sequence ID" value="XM_062919264.1"/>
</dbReference>
<dbReference type="FunFam" id="3.40.50.200:FF:000006">
    <property type="entry name" value="Subtilisin-like protease SBT1.5"/>
    <property type="match status" value="1"/>
</dbReference>
<feature type="active site" description="Charge relay system" evidence="6 7">
    <location>
        <position position="167"/>
    </location>
</feature>
<dbReference type="GO" id="GO:0006508">
    <property type="term" value="P:proteolysis"/>
    <property type="evidence" value="ECO:0007669"/>
    <property type="project" value="UniProtKB-KW"/>
</dbReference>
<evidence type="ECO:0000256" key="2">
    <source>
        <dbReference type="ARBA" id="ARBA00022670"/>
    </source>
</evidence>
<dbReference type="CDD" id="cd04852">
    <property type="entry name" value="Peptidases_S8_3"/>
    <property type="match status" value="1"/>
</dbReference>
<dbReference type="Proteomes" id="UP001322277">
    <property type="component" value="Chromosome 2"/>
</dbReference>
<dbReference type="InterPro" id="IPR045051">
    <property type="entry name" value="SBT"/>
</dbReference>
<dbReference type="InterPro" id="IPR034197">
    <property type="entry name" value="Peptidases_S8_3"/>
</dbReference>
<dbReference type="PROSITE" id="PS51892">
    <property type="entry name" value="SUBTILASE"/>
    <property type="match status" value="1"/>
</dbReference>
<dbReference type="InterPro" id="IPR041469">
    <property type="entry name" value="Subtilisin-like_FN3"/>
</dbReference>
<dbReference type="CDD" id="cd02120">
    <property type="entry name" value="PA_subtilisin_like"/>
    <property type="match status" value="1"/>
</dbReference>
<evidence type="ECO:0000313" key="14">
    <source>
        <dbReference type="EMBL" id="WQF78091.1"/>
    </source>
</evidence>
<keyword evidence="2 7" id="KW-0645">Protease</keyword>
<keyword evidence="5 7" id="KW-0720">Serine protease</keyword>
<name>A0AAX4I4E3_9PEZI</name>
<dbReference type="KEGG" id="cdet:87939608"/>
<dbReference type="InterPro" id="IPR036852">
    <property type="entry name" value="Peptidase_S8/S53_dom_sf"/>
</dbReference>
<evidence type="ECO:0000259" key="13">
    <source>
        <dbReference type="Pfam" id="PF17766"/>
    </source>
</evidence>
<evidence type="ECO:0000256" key="8">
    <source>
        <dbReference type="SAM" id="MobiDB-lite"/>
    </source>
</evidence>
<feature type="chain" id="PRO_5043791682" evidence="9">
    <location>
        <begin position="27"/>
        <end position="817"/>
    </location>
</feature>
<comment type="similarity">
    <text evidence="1 7">Belongs to the peptidase S8 family.</text>
</comment>
<feature type="domain" description="Peptidase S8/S53" evidence="10">
    <location>
        <begin position="160"/>
        <end position="632"/>
    </location>
</feature>
<dbReference type="Gene3D" id="3.30.70.80">
    <property type="entry name" value="Peptidase S8 propeptide/proteinase inhibitor I9"/>
    <property type="match status" value="1"/>
</dbReference>
<evidence type="ECO:0000256" key="9">
    <source>
        <dbReference type="SAM" id="SignalP"/>
    </source>
</evidence>
<dbReference type="PANTHER" id="PTHR10795">
    <property type="entry name" value="PROPROTEIN CONVERTASE SUBTILISIN/KEXIN"/>
    <property type="match status" value="1"/>
</dbReference>
<feature type="signal peptide" evidence="9">
    <location>
        <begin position="1"/>
        <end position="26"/>
    </location>
</feature>
<evidence type="ECO:0000256" key="5">
    <source>
        <dbReference type="ARBA" id="ARBA00022825"/>
    </source>
</evidence>
<dbReference type="InterPro" id="IPR037045">
    <property type="entry name" value="S8pro/Inhibitor_I9_sf"/>
</dbReference>
<reference evidence="15" key="1">
    <citation type="journal article" date="2023" name="bioRxiv">
        <title>Complete genome of the Medicago anthracnose fungus, Colletotrichum destructivum, reveals a mini-chromosome-like region within a core chromosome.</title>
        <authorList>
            <person name="Lapalu N."/>
            <person name="Simon A."/>
            <person name="Lu A."/>
            <person name="Plaumann P.-L."/>
            <person name="Amselem J."/>
            <person name="Pigne S."/>
            <person name="Auger A."/>
            <person name="Koch C."/>
            <person name="Dallery J.-F."/>
            <person name="O'Connell R.J."/>
        </authorList>
    </citation>
    <scope>NUCLEOTIDE SEQUENCE [LARGE SCALE GENOMIC DNA]</scope>
    <source>
        <strain evidence="15">CBS 520.97</strain>
    </source>
</reference>
<sequence length="817" mass="83048">MAKTSLVFSALGLLLSGAAVIRGAGALETYIVQMREDDPQASRPLRRSVIDASLDSVAVDRAAVLYTYDNALSGYAAALTGDQATALRGQPGVLSVRRDGMNHLHTSRSSAFLGLEDAALLGQGYGGGYGGSTEGLNSTSNNNNNNNNNNNSSSSSLESDLVVGVLDTGIWPENPSFRDDGMPPVPVWWKGECEEGERFPATSCNRKLVGARAFSKGYVANVTNGTGVWNWTAAGETPSALDDNGHGTHTASTAAGAAVPGVSLFGLAAGTARGMAPGARIAAYKVCWAQGCMDSDIIAAMDSAIEDGVDIMSLSLGPSEPAFNELGGIVVGSYAAARKDIFVSVSAGNQGPGLGTVTALAPWILSVGASTLDRDFPAYVTLGNDRTYTGASLYVNGSVPDVAPLADGEAIALVLGSQAGKGNATTASLCLDGSLDPAKVAGKIVVCARGGNNSRVAKGGVVKAAGGRGMVLVNPPANGNELVADSHVLPALHLSAADGAEMEAYARSGNGTAVLRFEGTRLGVPAPLMAGFSSRGPNKPVPQLLKPDITGPGVSILAAWTGGVGPTGVVNDTRRVAFNIISGTSMACPHLSGIALFVMARRPEWSPAAVRSALMTTAYTTTKGTQSPLLDAANLQPATPLSYGNGHVDPVAALDPGLVYDIHPDDYFAFLCAVNATSAFIGGITRGNRTCATDGGYSAYDLNYPSFSVLYGGGGGGGGAPGADGTYTATLRRTVTNVGGPGTYAAEVSLRDPGLVKVSVEPATLSFAAAGEKQGYAVTVTMCAPPSRNATSSGRLVWSDGTHVVGSALSFVWGVGS</sequence>
<organism evidence="14 15">
    <name type="scientific">Colletotrichum destructivum</name>
    <dbReference type="NCBI Taxonomy" id="34406"/>
    <lineage>
        <taxon>Eukaryota</taxon>
        <taxon>Fungi</taxon>
        <taxon>Dikarya</taxon>
        <taxon>Ascomycota</taxon>
        <taxon>Pezizomycotina</taxon>
        <taxon>Sordariomycetes</taxon>
        <taxon>Hypocreomycetidae</taxon>
        <taxon>Glomerellales</taxon>
        <taxon>Glomerellaceae</taxon>
        <taxon>Colletotrichum</taxon>
        <taxon>Colletotrichum destructivum species complex</taxon>
    </lineage>
</organism>
<keyword evidence="4 7" id="KW-0378">Hydrolase</keyword>
<keyword evidence="3 9" id="KW-0732">Signal</keyword>
<evidence type="ECO:0000259" key="10">
    <source>
        <dbReference type="Pfam" id="PF00082"/>
    </source>
</evidence>
<dbReference type="Gene3D" id="2.60.40.2310">
    <property type="match status" value="1"/>
</dbReference>
<dbReference type="Pfam" id="PF00082">
    <property type="entry name" value="Peptidase_S8"/>
    <property type="match status" value="1"/>
</dbReference>
<dbReference type="InterPro" id="IPR000209">
    <property type="entry name" value="Peptidase_S8/S53_dom"/>
</dbReference>
<dbReference type="Pfam" id="PF17766">
    <property type="entry name" value="fn3_6"/>
    <property type="match status" value="1"/>
</dbReference>
<evidence type="ECO:0000259" key="11">
    <source>
        <dbReference type="Pfam" id="PF02225"/>
    </source>
</evidence>
<dbReference type="GO" id="GO:0004252">
    <property type="term" value="F:serine-type endopeptidase activity"/>
    <property type="evidence" value="ECO:0007669"/>
    <property type="project" value="UniProtKB-UniRule"/>
</dbReference>
<feature type="compositionally biased region" description="Low complexity" evidence="8">
    <location>
        <begin position="137"/>
        <end position="156"/>
    </location>
</feature>
<dbReference type="PRINTS" id="PR00723">
    <property type="entry name" value="SUBTILISIN"/>
</dbReference>
<dbReference type="Pfam" id="PF02225">
    <property type="entry name" value="PA"/>
    <property type="match status" value="1"/>
</dbReference>
<evidence type="ECO:0000313" key="15">
    <source>
        <dbReference type="Proteomes" id="UP001322277"/>
    </source>
</evidence>